<evidence type="ECO:0000256" key="1">
    <source>
        <dbReference type="SAM" id="Coils"/>
    </source>
</evidence>
<name>A0A1R2ARV9_9CILI</name>
<protein>
    <submittedName>
        <fullName evidence="2">Uncharacterized protein</fullName>
    </submittedName>
</protein>
<proteinExistence type="predicted"/>
<sequence length="671" mass="78642">MNSASPNPFRYRLETKKTKDFDKEEKLKSIKKVLEDEFQGYIKEPQSQQKSNIDTNKLKLEYNKIIFQNMCKQKHIEELQSRIKSNYPLRRTSTNGTLEEAQYLVKSEDFNKELQLIQRNIEIESLETQLLNKMKQKEKATVKQLEEKIKKIHETRKDLEKYTEKVTRTGCMAENLYEKISKSLNTSRKYIYNAKSSRKAKLNSLKHQELQLSTQVKSLESELTNSIYNQSIVQTRVNFLTAKIDNLLINSSGTRSECANSTQFIKDVEKKVKVLEKLIRSSKLINEDVPKVVQLGDMGKYLNMLIFSESQLQLRYSELIRMQSAYQNNIQDLRDELEDIKGKFKDSEFIENWNVRQSEMLKKLEHEELNKKLLNPNDLYEIEKTSILSLKSIIEMYEHLKKLVEEINSYAQESRSLNAAGNNSLFRQRTLSLRYSIDTLAVLTEDSGAAYFYQFTETIKTVLQDRFKNITNTKIDHFIRSLVSDYMIKNFLNTNDFAYFLEKMSSPEEAFAKYYKLYEPAHDNLRKKIYKASKGMMSFISGIAMISEQVMVSFDKNALTELQTDKLLAINPQVSFTSRLLKDIVKDVIKYKAGDMPKELFKKIIKIKKEQKVKDFGMISERSDEEKNIEKVKKTINKQNIHARSQSQKEIKLHLDEINSMLVKSKRIKIL</sequence>
<accession>A0A1R2ARV9</accession>
<evidence type="ECO:0000313" key="2">
    <source>
        <dbReference type="EMBL" id="OMJ67150.1"/>
    </source>
</evidence>
<comment type="caution">
    <text evidence="2">The sequence shown here is derived from an EMBL/GenBank/DDBJ whole genome shotgun (WGS) entry which is preliminary data.</text>
</comment>
<keyword evidence="3" id="KW-1185">Reference proteome</keyword>
<reference evidence="2 3" key="1">
    <citation type="submission" date="2016-11" db="EMBL/GenBank/DDBJ databases">
        <title>The macronuclear genome of Stentor coeruleus: a giant cell with tiny introns.</title>
        <authorList>
            <person name="Slabodnick M."/>
            <person name="Ruby J.G."/>
            <person name="Reiff S.B."/>
            <person name="Swart E.C."/>
            <person name="Gosai S."/>
            <person name="Prabakaran S."/>
            <person name="Witkowska E."/>
            <person name="Larue G.E."/>
            <person name="Fisher S."/>
            <person name="Freeman R.M."/>
            <person name="Gunawardena J."/>
            <person name="Chu W."/>
            <person name="Stover N.A."/>
            <person name="Gregory B.D."/>
            <person name="Nowacki M."/>
            <person name="Derisi J."/>
            <person name="Roy S.W."/>
            <person name="Marshall W.F."/>
            <person name="Sood P."/>
        </authorList>
    </citation>
    <scope>NUCLEOTIDE SEQUENCE [LARGE SCALE GENOMIC DNA]</scope>
    <source>
        <strain evidence="2">WM001</strain>
    </source>
</reference>
<dbReference type="EMBL" id="MPUH01001555">
    <property type="protein sequence ID" value="OMJ67150.1"/>
    <property type="molecule type" value="Genomic_DNA"/>
</dbReference>
<dbReference type="Proteomes" id="UP000187209">
    <property type="component" value="Unassembled WGS sequence"/>
</dbReference>
<feature type="coiled-coil region" evidence="1">
    <location>
        <begin position="316"/>
        <end position="343"/>
    </location>
</feature>
<keyword evidence="1" id="KW-0175">Coiled coil</keyword>
<organism evidence="2 3">
    <name type="scientific">Stentor coeruleus</name>
    <dbReference type="NCBI Taxonomy" id="5963"/>
    <lineage>
        <taxon>Eukaryota</taxon>
        <taxon>Sar</taxon>
        <taxon>Alveolata</taxon>
        <taxon>Ciliophora</taxon>
        <taxon>Postciliodesmatophora</taxon>
        <taxon>Heterotrichea</taxon>
        <taxon>Heterotrichida</taxon>
        <taxon>Stentoridae</taxon>
        <taxon>Stentor</taxon>
    </lineage>
</organism>
<dbReference type="AlphaFoldDB" id="A0A1R2ARV9"/>
<evidence type="ECO:0000313" key="3">
    <source>
        <dbReference type="Proteomes" id="UP000187209"/>
    </source>
</evidence>
<feature type="coiled-coil region" evidence="1">
    <location>
        <begin position="123"/>
        <end position="165"/>
    </location>
</feature>
<gene>
    <name evidence="2" type="ORF">SteCoe_35766</name>
</gene>